<feature type="domain" description="Dipeptidylpeptidase IV N-terminal" evidence="6">
    <location>
        <begin position="288"/>
        <end position="403"/>
    </location>
</feature>
<evidence type="ECO:0000259" key="6">
    <source>
        <dbReference type="Pfam" id="PF00930"/>
    </source>
</evidence>
<evidence type="ECO:0000256" key="1">
    <source>
        <dbReference type="ARBA" id="ARBA00022801"/>
    </source>
</evidence>
<dbReference type="Gene3D" id="3.40.50.1820">
    <property type="entry name" value="alpha/beta hydrolase"/>
    <property type="match status" value="1"/>
</dbReference>
<dbReference type="Gene3D" id="2.140.10.30">
    <property type="entry name" value="Dipeptidylpeptidase IV, N-terminal domain"/>
    <property type="match status" value="1"/>
</dbReference>
<accession>A0ABV7XAL4</accession>
<feature type="compositionally biased region" description="Polar residues" evidence="3">
    <location>
        <begin position="114"/>
        <end position="124"/>
    </location>
</feature>
<name>A0ABV7XAL4_9SPHN</name>
<evidence type="ECO:0000256" key="2">
    <source>
        <dbReference type="ARBA" id="ARBA00022825"/>
    </source>
</evidence>
<feature type="region of interest" description="Disordered" evidence="3">
    <location>
        <begin position="102"/>
        <end position="124"/>
    </location>
</feature>
<keyword evidence="8" id="KW-1185">Reference proteome</keyword>
<feature type="domain" description="Peptidase S9 prolyl oligopeptidase catalytic" evidence="5">
    <location>
        <begin position="483"/>
        <end position="675"/>
    </location>
</feature>
<keyword evidence="1 7" id="KW-0378">Hydrolase</keyword>
<evidence type="ECO:0000256" key="3">
    <source>
        <dbReference type="SAM" id="MobiDB-lite"/>
    </source>
</evidence>
<evidence type="ECO:0000256" key="4">
    <source>
        <dbReference type="SAM" id="SignalP"/>
    </source>
</evidence>
<dbReference type="PANTHER" id="PTHR42776:SF27">
    <property type="entry name" value="DIPEPTIDYL PEPTIDASE FAMILY MEMBER 6"/>
    <property type="match status" value="1"/>
</dbReference>
<dbReference type="InterPro" id="IPR001375">
    <property type="entry name" value="Peptidase_S9_cat"/>
</dbReference>
<keyword evidence="4" id="KW-0732">Signal</keyword>
<dbReference type="PANTHER" id="PTHR42776">
    <property type="entry name" value="SERINE PEPTIDASE S9 FAMILY MEMBER"/>
    <property type="match status" value="1"/>
</dbReference>
<sequence>MNIRLFCRLWVAVIGLALAQPIAAQGRDPLSDLLALPTASGLVGARDVARFAWVENAAGVRNIRVAERGQPARRLTAFTEDDGQLLYHLAFSNDGAALALVRGGDDEYPDEGNRPNTSTAPTTPEQRLFVVTAQGGTARDIGEGHSPVFSPNGDRLAFTRRGEIWLWPRGGESKRIAKVRGEVGRLSWSPDGTQLLFAEDRGDHGYVAVIDATGQRLRYLDPAAAQAIEPVFSPDGREVAFIRHMSPPTGAAPDSGPYWSIRVVDLATGAARALWTAPAGQGSRYAGTRARNLFWSKSSRIVFPWERNGWLHVYAIDAKRGGAPQALTSGGAEIENFTVDDKRDTLLYADNSGDIDRRQIWRRPLGNGAAVRLGTDEGMYFFPTTGGTEIAAIATSVSSPAHPVLLGDKITPLAEVPIAANLITPEAVAFRAKDGVEVRGQFFRAQGTGKRPALVFIHGGPRRQMLLGFHPSGYYSKTYAMNQHLAALGYHVLAVNYRGGTGYGQAFREAAETGREGASEYRDVLAAGRWLAAREDVSSVGAWGGSWGGYLTALALARDSELFVSGVDLHGVHSMLRPVPNTLSPKAQERARQLQWDSSPLGAIDSWRSPVLLIHGDDDRNVDFAQTLLLSRELTARGIPYRELVFPNERHSFFGHENWLRALRATEDFLDLTLKRRQPLP</sequence>
<evidence type="ECO:0000313" key="8">
    <source>
        <dbReference type="Proteomes" id="UP001595615"/>
    </source>
</evidence>
<dbReference type="Pfam" id="PF07676">
    <property type="entry name" value="PD40"/>
    <property type="match status" value="2"/>
</dbReference>
<organism evidence="7 8">
    <name type="scientific">Sphingoaurantiacus capsulatus</name>
    <dbReference type="NCBI Taxonomy" id="1771310"/>
    <lineage>
        <taxon>Bacteria</taxon>
        <taxon>Pseudomonadati</taxon>
        <taxon>Pseudomonadota</taxon>
        <taxon>Alphaproteobacteria</taxon>
        <taxon>Sphingomonadales</taxon>
        <taxon>Sphingosinicellaceae</taxon>
        <taxon>Sphingoaurantiacus</taxon>
    </lineage>
</organism>
<feature type="signal peptide" evidence="4">
    <location>
        <begin position="1"/>
        <end position="19"/>
    </location>
</feature>
<evidence type="ECO:0000313" key="7">
    <source>
        <dbReference type="EMBL" id="MFC3712956.1"/>
    </source>
</evidence>
<dbReference type="InterPro" id="IPR011042">
    <property type="entry name" value="6-blade_b-propeller_TolB-like"/>
</dbReference>
<reference evidence="8" key="1">
    <citation type="journal article" date="2019" name="Int. J. Syst. Evol. Microbiol.">
        <title>The Global Catalogue of Microorganisms (GCM) 10K type strain sequencing project: providing services to taxonomists for standard genome sequencing and annotation.</title>
        <authorList>
            <consortium name="The Broad Institute Genomics Platform"/>
            <consortium name="The Broad Institute Genome Sequencing Center for Infectious Disease"/>
            <person name="Wu L."/>
            <person name="Ma J."/>
        </authorList>
    </citation>
    <scope>NUCLEOTIDE SEQUENCE [LARGE SCALE GENOMIC DNA]</scope>
    <source>
        <strain evidence="8">KCTC 42644</strain>
    </source>
</reference>
<dbReference type="Pfam" id="PF00930">
    <property type="entry name" value="DPPIV_N"/>
    <property type="match status" value="1"/>
</dbReference>
<dbReference type="InterPro" id="IPR011659">
    <property type="entry name" value="WD40"/>
</dbReference>
<dbReference type="Pfam" id="PF00326">
    <property type="entry name" value="Peptidase_S9"/>
    <property type="match status" value="1"/>
</dbReference>
<dbReference type="Gene3D" id="2.120.10.30">
    <property type="entry name" value="TolB, C-terminal domain"/>
    <property type="match status" value="1"/>
</dbReference>
<dbReference type="RefSeq" id="WP_380860851.1">
    <property type="nucleotide sequence ID" value="NZ_JBHRXV010000009.1"/>
</dbReference>
<dbReference type="SUPFAM" id="SSF82171">
    <property type="entry name" value="DPP6 N-terminal domain-like"/>
    <property type="match status" value="1"/>
</dbReference>
<dbReference type="InterPro" id="IPR029058">
    <property type="entry name" value="AB_hydrolase_fold"/>
</dbReference>
<dbReference type="GO" id="GO:0016787">
    <property type="term" value="F:hydrolase activity"/>
    <property type="evidence" value="ECO:0007669"/>
    <property type="project" value="UniProtKB-KW"/>
</dbReference>
<dbReference type="Proteomes" id="UP001595615">
    <property type="component" value="Unassembled WGS sequence"/>
</dbReference>
<protein>
    <submittedName>
        <fullName evidence="7">Alpha/beta fold hydrolase</fullName>
    </submittedName>
</protein>
<evidence type="ECO:0000259" key="5">
    <source>
        <dbReference type="Pfam" id="PF00326"/>
    </source>
</evidence>
<dbReference type="SUPFAM" id="SSF53474">
    <property type="entry name" value="alpha/beta-Hydrolases"/>
    <property type="match status" value="1"/>
</dbReference>
<proteinExistence type="predicted"/>
<dbReference type="InterPro" id="IPR002469">
    <property type="entry name" value="Peptidase_S9B_N"/>
</dbReference>
<comment type="caution">
    <text evidence="7">The sequence shown here is derived from an EMBL/GenBank/DDBJ whole genome shotgun (WGS) entry which is preliminary data.</text>
</comment>
<keyword evidence="2" id="KW-0720">Serine protease</keyword>
<gene>
    <name evidence="7" type="ORF">ACFOMD_10260</name>
</gene>
<dbReference type="EMBL" id="JBHRXV010000009">
    <property type="protein sequence ID" value="MFC3712956.1"/>
    <property type="molecule type" value="Genomic_DNA"/>
</dbReference>
<keyword evidence="2" id="KW-0645">Protease</keyword>
<feature type="chain" id="PRO_5046949268" evidence="4">
    <location>
        <begin position="20"/>
        <end position="681"/>
    </location>
</feature>